<protein>
    <submittedName>
        <fullName evidence="4">Uncharacterized protein</fullName>
    </submittedName>
</protein>
<accession>A0AB40DFI4</accession>
<feature type="transmembrane region" description="Helical" evidence="2">
    <location>
        <begin position="56"/>
        <end position="74"/>
    </location>
</feature>
<evidence type="ECO:0000313" key="3">
    <source>
        <dbReference type="Proteomes" id="UP001652628"/>
    </source>
</evidence>
<proteinExistence type="predicted"/>
<dbReference type="Proteomes" id="UP001652628">
    <property type="component" value="Chromosome 3"/>
</dbReference>
<gene>
    <name evidence="4" type="primary">LOC108016447</name>
</gene>
<reference evidence="4" key="1">
    <citation type="submission" date="2025-08" db="UniProtKB">
        <authorList>
            <consortium name="RefSeq"/>
        </authorList>
    </citation>
    <scope>IDENTIFICATION</scope>
</reference>
<feature type="region of interest" description="Disordered" evidence="1">
    <location>
        <begin position="149"/>
        <end position="235"/>
    </location>
</feature>
<dbReference type="GeneID" id="108016447"/>
<feature type="region of interest" description="Disordered" evidence="1">
    <location>
        <begin position="468"/>
        <end position="511"/>
    </location>
</feature>
<sequence>MADAIRCACDSFNSVVNYLVTMRICEIRHCLEFLGVAHTEVIAGVVLFILMQFTKFTAVLLLAIFLAYGIFYMWETFFPEISQFGHRGMKMFRNVRTSANLPPFTSDTEDSPGEYLISPKAKQYTSGMVTPNNLNMPMLLPVLQTKNLRTTSLQTDPRKRQEEENRRASRGSRGHSSHRESQEAGKHRQERPHWRSVNPETEREQPHTSKKSHRGGSGGGAGGAGGESKRISNVMRVPTITSGVVEARRLSNVTSEQLKRLPNITSGEYRRISNEARKLHNITSGEIIEARRIPKVTSNTHESRWLPNITSGDMKDSRRVQNITSNTNESRRTSNEMKESRRESRRESQRLPTEIKESRRSSHPQGGGEPRRTSNNHRDGGGGGESKSRRLAEKSYPPQGRRPEEPSKQRRSNNGNSGVTRRQFPDDHYERLKVENREFQARRLQASGAGGFRQSLSNPTSEGALLTKQENFIGNHRQFDKRETQRNMKSSNPNKDANHHYRPHRMLNPIL</sequence>
<feature type="compositionally biased region" description="Basic and acidic residues" evidence="1">
    <location>
        <begin position="156"/>
        <end position="167"/>
    </location>
</feature>
<evidence type="ECO:0000256" key="2">
    <source>
        <dbReference type="SAM" id="Phobius"/>
    </source>
</evidence>
<dbReference type="AlphaFoldDB" id="A0AB40DFI4"/>
<keyword evidence="2" id="KW-1133">Transmembrane helix</keyword>
<feature type="compositionally biased region" description="Gly residues" evidence="1">
    <location>
        <begin position="215"/>
        <end position="226"/>
    </location>
</feature>
<name>A0AB40DFI4_DROSZ</name>
<evidence type="ECO:0000256" key="1">
    <source>
        <dbReference type="SAM" id="MobiDB-lite"/>
    </source>
</evidence>
<feature type="compositionally biased region" description="Basic and acidic residues" evidence="1">
    <location>
        <begin position="177"/>
        <end position="193"/>
    </location>
</feature>
<keyword evidence="2" id="KW-0812">Transmembrane</keyword>
<feature type="region of interest" description="Disordered" evidence="1">
    <location>
        <begin position="299"/>
        <end position="428"/>
    </location>
</feature>
<keyword evidence="3" id="KW-1185">Reference proteome</keyword>
<keyword evidence="2" id="KW-0472">Membrane</keyword>
<organism evidence="3 4">
    <name type="scientific">Drosophila suzukii</name>
    <name type="common">Spotted-wing drosophila fruit fly</name>
    <dbReference type="NCBI Taxonomy" id="28584"/>
    <lineage>
        <taxon>Eukaryota</taxon>
        <taxon>Metazoa</taxon>
        <taxon>Ecdysozoa</taxon>
        <taxon>Arthropoda</taxon>
        <taxon>Hexapoda</taxon>
        <taxon>Insecta</taxon>
        <taxon>Pterygota</taxon>
        <taxon>Neoptera</taxon>
        <taxon>Endopterygota</taxon>
        <taxon>Diptera</taxon>
        <taxon>Brachycera</taxon>
        <taxon>Muscomorpha</taxon>
        <taxon>Ephydroidea</taxon>
        <taxon>Drosophilidae</taxon>
        <taxon>Drosophila</taxon>
        <taxon>Sophophora</taxon>
    </lineage>
</organism>
<dbReference type="RefSeq" id="XP_065723062.2">
    <property type="nucleotide sequence ID" value="XM_065866990.2"/>
</dbReference>
<feature type="compositionally biased region" description="Basic and acidic residues" evidence="1">
    <location>
        <begin position="477"/>
        <end position="486"/>
    </location>
</feature>
<evidence type="ECO:0000313" key="4">
    <source>
        <dbReference type="RefSeq" id="XP_065723062.2"/>
    </source>
</evidence>
<feature type="compositionally biased region" description="Basic and acidic residues" evidence="1">
    <location>
        <begin position="369"/>
        <end position="393"/>
    </location>
</feature>
<feature type="compositionally biased region" description="Basic and acidic residues" evidence="1">
    <location>
        <begin position="329"/>
        <end position="360"/>
    </location>
</feature>